<keyword evidence="6" id="KW-1185">Reference proteome</keyword>
<dbReference type="InterPro" id="IPR025852">
    <property type="entry name" value="SM_dom_ATX"/>
</dbReference>
<evidence type="ECO:0000256" key="3">
    <source>
        <dbReference type="SAM" id="MobiDB-lite"/>
    </source>
</evidence>
<accession>A0A4S2KN76</accession>
<feature type="compositionally biased region" description="Low complexity" evidence="3">
    <location>
        <begin position="3016"/>
        <end position="3030"/>
    </location>
</feature>
<feature type="region of interest" description="Disordered" evidence="3">
    <location>
        <begin position="3233"/>
        <end position="3357"/>
    </location>
</feature>
<dbReference type="Gene3D" id="6.10.280.180">
    <property type="entry name" value="Plasmodium RESA, N-terminal helical domain"/>
    <property type="match status" value="1"/>
</dbReference>
<dbReference type="InterPro" id="IPR009604">
    <property type="entry name" value="LsmAD_domain"/>
</dbReference>
<name>A0A4S2KN76_9HYME</name>
<dbReference type="PROSITE" id="PS52002">
    <property type="entry name" value="SM"/>
    <property type="match status" value="1"/>
</dbReference>
<feature type="domain" description="Sm" evidence="4">
    <location>
        <begin position="2711"/>
        <end position="2786"/>
    </location>
</feature>
<keyword evidence="2" id="KW-0175">Coiled coil</keyword>
<dbReference type="InterPro" id="IPR045117">
    <property type="entry name" value="ATXN2-like"/>
</dbReference>
<evidence type="ECO:0000256" key="2">
    <source>
        <dbReference type="SAM" id="Coils"/>
    </source>
</evidence>
<dbReference type="Pfam" id="PF14438">
    <property type="entry name" value="SM-ATX"/>
    <property type="match status" value="2"/>
</dbReference>
<feature type="compositionally biased region" description="Basic and acidic residues" evidence="3">
    <location>
        <begin position="3068"/>
        <end position="3077"/>
    </location>
</feature>
<sequence length="3357" mass="367007">MNHRRLRAYESFRCRAVIGQVVKIPVPTRKREGLQQTGDRNPSARGQKPSGKMNSKRKNRTNNNRYCQSLGFPRQDHNSRSPRARGPQERCVAAEGVYNNAHFMHAVTNHVGNIVQIQTQNGSVFEGVFRTFSSQFDVVLEMAHRVQSSGKISIDSVVEKLIFNPKDVTDMRSSLIVGVALLLTLATPSIVQARKSGETCGNLGPGINACKCGEIVVKAAKVQKPLLYASPEAINEAAVAREAVGRLSVESFPKYKSYASGGTFSGSSSGSSFSSSSSSSSVGVLGGLIGGSKAYSLFSPDKVTSSCGCGKTSESLQIRDILSSNVEGKVVPSFPPIGDLCYPGSSPRSDKFQVTTKVTPAYPGKIKCVPPIPYEVCVQILNGQIDEAGLRKLGLATGGNLGKYISNDVSGAATQGGFYGSLGGYGGYAGVGSSASSTAGSSAYGGFGGYGGYGGYGSYTGGAGTIGQSSSRTSVVTSSNGGSAASYRSSCESNDFDDESEFSEDYSYPRLPADPVSVTLAYKNLFPHTVYYNNRRTFVPEDKLAFGHRTVPTESTPGKKVADVPEEKLQTLDKPVVELKPVSPVPVTVGVYDEHEEAKLAELEAIERERINQEQIVQRQQENLITYGDLGYAPINRVPTGRSFAAGPTSVFNAENDVEADCGPVGPPDPDYVPGSIVIDRELVENEGEVEADVPRNSQGSEVYVRHYAGDETSDEEDDSDDSTSGIFARLRSVARKYGPRCGAPLSSYGFKLPYDGAKIVTYGEPCQPPCYLPVTIEEPAKPDVTESVLSESYTYQPLKLNYRMISTEPIQNYQPQAEYPIVVQVPQVPQPLVEEVITPDPLRGKSYTYNIQTLPPPSVPTSRRYDFDFQVPPSSPTSTVPNDTPQSVKLLTGLTSKIDRVLIPACQKRLDHKLQPLVREKRQENPEAEGFHLKNNSPLELEEELSEPKPVYERRAVYAEEAKEVGQTGQNDEREKEEEREQEKPNAAPETVNDIEEEEQDAQDDVFSYRSMHDLIQALILADEEDIAERLQQLREAKNATRSKTSSNLLKRQAVASASASAAAAAPSGLLGANLWDVVPLVDLDAHSCEVEAFSHGHLHVSGTIVHEFFCELRKFWHYVLIVLRNLRSELTLGPLIAGNVASDGISDHWFHHTSHILHTVIREPHHLLILPDIIRDAVPFSSIIGAIHRVRQVFFKVLHFGLDLIRGHVRHVFSHLFSHGTLHLRERLHHLRGFGSSLPLEEIVANPIVSTAATATATATASSDGSIIVPDYHRSLAEVLSSIRGFYDGYHASGLRHLIRTGVKSFSVSSTFSRIRSYLSRIPFLSRFGCGVVEQSTTVTTSSASSASSSVSTGGPVVSPVIEPTVVPVAPVVPVETETASATATATATVAETQTPVLSAGPTIVPSVIPYESISSNTAAAATATAAAAASPVVSGLQATAPLIQPIPTLSPTILSNTVSESSSVAAAASASASAAAAAPSTANVVGRVGQPLTLSSRRYRPRPILSTVAPAPVAAAAAAAASASASTGTGRRTLLEPARYRGLDLDIDRRIKYPLTHSRILPATSSAAAASAATSVSDGSLSSAAASSSTSSVSPGGFNFVLPREQIVGALGYDYLLPGDVIAVTLRNKSILFGRVLDTTSPITFSFLRPKLRASLLRHGGRVWNLLPRDFRDPECARKFNNPLLLLTVLAALCYTSQAIPVPTENVEGTQPELPGIVDVDKMQQLLEQFPSEVRDKFKDLTNKITELVEKLGKELQEKKKIAESIFEDAKENAKKLLQEEKLNANEIFEKLEETKNLVEKDYQYALDDGIEKLKDAVGKFTSEETREKLKEKLDLLTKGKGKEILEEILDKRQSGDETYGIGNILEKGKGITNIIQDKLKESLKKIKDNADEAVKKLEGHVSGFVRNGKKMREELKNNLDRSLNELSETMKSVEEKAKELGDSVVDRFGKLKENVAEKVKDSVEKLRGNVGKLKEDLGNVLNKVGDKVKEGAENMKKKISELTEEIENRVSKLKAGVSDGADVAKNIVEEFKEELGKMRKKLENKVDELKNMAKDIVENTKKEIGKVNEEFENRVVELKKNLADKLEKLNTVVELKKNLADKLEKLNTELGNQKDNVEKMTKELGERTKKELEDLSDKLRDAMKDTVEETKERISKLNKELEDTLNKAKDTLENVVEKMKEKVGELKENVTDELKDSVARMKEEIDEMRKKLENIVDELKDTVNDLGAKMKEGIVKLKGELEDQTGKLKEKLMEEAGKLKDEIGKVFERTKGGLKEVQDRTSDMIGGVTNKITDTGKQLDEKTDRLAGKLIGGIKQGGEALENTKGKITGPQPSGLISDIFLDTGDIVGKALDMADKTAKEAIDGTVGILGGVKDLHENIMKNTGNIIKKGLRLGGRRREMRCLPAVILAVLLVATEGKVVPASDVESQQTGTQQPLQLSDHIKEAQAVINNLGAQLQQQLNLPNQEELINTMKEQSSNLVNNVQAYLKNMSDEIKAKSPELENLWTNMKSKLSETFDNLNVNPETTEQVNQLRAKFQEGVQTLVTESENVAKTINENSSKVQEGIAKLTKQAIDIAVEASQNLNNHFCYISLARTAEISIKSKPENLSTSLLKKDVHVQINKGAISGDVERSERINRGFEKIIEFVNVLGQMDNFVYDRTKNIIRKLNAIYDMDENHENERYRGSPRARGPQERCVAAEGVYNNAHFMHAVTSHVGNIVQIQTQNGSVFEGVFRTFSSQFDVVLEMAHRVESSGKISVDSVVEKLIFNPKDVVTISAKDVDLDYAIRDTFQTDTAISKFNGLIGEKELEPWDPPTTMNGADLELDGAANGWDVNEMFRKNEQEYGVQTTFEPSLVGYTLQLQRKDTKDYKEQEQKAAEIANEIESQPNHKARLELENGDEEERFAAVSRPTEGKYIPPPLKKKNGNTSKLMRSGQSEPPSSPGTTNNKNVYSQPPPSTVNVNVPQPSMPVGVQPAHTSVQHPVSLNMSMPPNGVVVTYNNPPPPFVPPPTTQSQQAIQQNQSQPQVTPSMAQVNFPPQQQTPPSKINTEKRERPGRQQVPTPRGREEQHSELRQFATEFKLAESQGPPDTPQISRKQQHQHQQDKSTLNPNAKEFNPNAKPFTPRSPSTPTPSRPHTPQTPQYTGATMPATVVMPAYVTPTAFSQPPAQQVARFRKVPMMQHRAPDIASQMQVAAATGQPLLAPAIHPFQVPYPGQPAYQQMVRMVQAPPPPHMATPYHHHHDSQGPQAPGLQYMGPHTHPHPHVAQQPPSQTPSPANPNQPHTPGAYNPPGTPQPTYPQPPPQSHAPSYPIMCPIIPSHIPSIPPQHMQYLQPQPPPGAQQTIPVILPHNQ</sequence>
<dbReference type="GO" id="GO:0003729">
    <property type="term" value="F:mRNA binding"/>
    <property type="evidence" value="ECO:0007669"/>
    <property type="project" value="TreeGrafter"/>
</dbReference>
<feature type="region of interest" description="Disordered" evidence="3">
    <location>
        <begin position="2999"/>
        <end position="3150"/>
    </location>
</feature>
<dbReference type="Proteomes" id="UP000310200">
    <property type="component" value="Unassembled WGS sequence"/>
</dbReference>
<evidence type="ECO:0000256" key="1">
    <source>
        <dbReference type="ARBA" id="ARBA00007503"/>
    </source>
</evidence>
<feature type="region of interest" description="Disordered" evidence="3">
    <location>
        <begin position="28"/>
        <end position="88"/>
    </location>
</feature>
<feature type="compositionally biased region" description="Basic and acidic residues" evidence="3">
    <location>
        <begin position="972"/>
        <end position="985"/>
    </location>
</feature>
<reference evidence="5 6" key="1">
    <citation type="journal article" date="2019" name="Philos. Trans. R. Soc. Lond., B, Biol. Sci.">
        <title>Ant behaviour and brain gene expression of defending hosts depend on the ecological success of the intruding social parasite.</title>
        <authorList>
            <person name="Kaur R."/>
            <person name="Stoldt M."/>
            <person name="Jongepier E."/>
            <person name="Feldmeyer B."/>
            <person name="Menzel F."/>
            <person name="Bornberg-Bauer E."/>
            <person name="Foitzik S."/>
        </authorList>
    </citation>
    <scope>NUCLEOTIDE SEQUENCE [LARGE SCALE GENOMIC DNA]</scope>
    <source>
        <tissue evidence="5">Whole body</tissue>
    </source>
</reference>
<dbReference type="Gene3D" id="1.20.120.20">
    <property type="entry name" value="Apolipoprotein"/>
    <property type="match status" value="3"/>
</dbReference>
<dbReference type="STRING" id="300112.A0A4S2KN76"/>
<feature type="region of interest" description="Disordered" evidence="3">
    <location>
        <begin position="918"/>
        <end position="949"/>
    </location>
</feature>
<feature type="compositionally biased region" description="Pro residues" evidence="3">
    <location>
        <begin position="3005"/>
        <end position="3015"/>
    </location>
</feature>
<dbReference type="Pfam" id="PF01442">
    <property type="entry name" value="Apolipoprotein"/>
    <property type="match status" value="2"/>
</dbReference>
<dbReference type="SUPFAM" id="SSF58113">
    <property type="entry name" value="Apolipoprotein A-I"/>
    <property type="match status" value="2"/>
</dbReference>
<dbReference type="GO" id="GO:0042157">
    <property type="term" value="P:lipoprotein metabolic process"/>
    <property type="evidence" value="ECO:0007669"/>
    <property type="project" value="InterPro"/>
</dbReference>
<evidence type="ECO:0000313" key="5">
    <source>
        <dbReference type="EMBL" id="TGZ51000.1"/>
    </source>
</evidence>
<dbReference type="Pfam" id="PF07464">
    <property type="entry name" value="ApoLp-III"/>
    <property type="match status" value="1"/>
</dbReference>
<dbReference type="GO" id="GO:0006869">
    <property type="term" value="P:lipid transport"/>
    <property type="evidence" value="ECO:0007669"/>
    <property type="project" value="InterPro"/>
</dbReference>
<dbReference type="GO" id="GO:0008289">
    <property type="term" value="F:lipid binding"/>
    <property type="evidence" value="ECO:0007669"/>
    <property type="project" value="InterPro"/>
</dbReference>
<comment type="similarity">
    <text evidence="1">Belongs to the ataxin-2 family.</text>
</comment>
<feature type="compositionally biased region" description="Low complexity" evidence="3">
    <location>
        <begin position="3311"/>
        <end position="3327"/>
    </location>
</feature>
<dbReference type="PANTHER" id="PTHR12854">
    <property type="entry name" value="ATAXIN 2-RELATED"/>
    <property type="match status" value="1"/>
</dbReference>
<comment type="caution">
    <text evidence="5">The sequence shown here is derived from an EMBL/GenBank/DDBJ whole genome shotgun (WGS) entry which is preliminary data.</text>
</comment>
<dbReference type="EMBL" id="QBLH01001803">
    <property type="protein sequence ID" value="TGZ51000.1"/>
    <property type="molecule type" value="Genomic_DNA"/>
</dbReference>
<dbReference type="GO" id="GO:0034063">
    <property type="term" value="P:stress granule assembly"/>
    <property type="evidence" value="ECO:0007669"/>
    <property type="project" value="TreeGrafter"/>
</dbReference>
<protein>
    <recommendedName>
        <fullName evidence="4">Sm domain-containing protein</fullName>
    </recommendedName>
</protein>
<dbReference type="InterPro" id="IPR044885">
    <property type="entry name" value="PRESA_N_sf"/>
</dbReference>
<dbReference type="PANTHER" id="PTHR12854:SF7">
    <property type="entry name" value="ATAXIN-2 HOMOLOG"/>
    <property type="match status" value="1"/>
</dbReference>
<feature type="region of interest" description="Disordered" evidence="3">
    <location>
        <begin position="2887"/>
        <end position="2981"/>
    </location>
</feature>
<feature type="compositionally biased region" description="Polar residues" evidence="3">
    <location>
        <begin position="3345"/>
        <end position="3357"/>
    </location>
</feature>
<feature type="coiled-coil region" evidence="2">
    <location>
        <begin position="1741"/>
        <end position="1801"/>
    </location>
</feature>
<dbReference type="GO" id="GO:0010494">
    <property type="term" value="C:cytoplasmic stress granule"/>
    <property type="evidence" value="ECO:0007669"/>
    <property type="project" value="TreeGrafter"/>
</dbReference>
<organism evidence="5 6">
    <name type="scientific">Temnothorax longispinosus</name>
    <dbReference type="NCBI Taxonomy" id="300112"/>
    <lineage>
        <taxon>Eukaryota</taxon>
        <taxon>Metazoa</taxon>
        <taxon>Ecdysozoa</taxon>
        <taxon>Arthropoda</taxon>
        <taxon>Hexapoda</taxon>
        <taxon>Insecta</taxon>
        <taxon>Pterygota</taxon>
        <taxon>Neoptera</taxon>
        <taxon>Endopterygota</taxon>
        <taxon>Hymenoptera</taxon>
        <taxon>Apocrita</taxon>
        <taxon>Aculeata</taxon>
        <taxon>Formicoidea</taxon>
        <taxon>Formicidae</taxon>
        <taxon>Myrmicinae</taxon>
        <taxon>Temnothorax</taxon>
    </lineage>
</organism>
<evidence type="ECO:0000313" key="6">
    <source>
        <dbReference type="Proteomes" id="UP000310200"/>
    </source>
</evidence>
<dbReference type="GO" id="GO:0005576">
    <property type="term" value="C:extracellular region"/>
    <property type="evidence" value="ECO:0007669"/>
    <property type="project" value="InterPro"/>
</dbReference>
<feature type="compositionally biased region" description="Pro residues" evidence="3">
    <location>
        <begin position="3296"/>
        <end position="3310"/>
    </location>
</feature>
<feature type="coiled-coil region" evidence="2">
    <location>
        <begin position="1880"/>
        <end position="2233"/>
    </location>
</feature>
<dbReference type="InterPro" id="IPR010009">
    <property type="entry name" value="ApoLp-III"/>
</dbReference>
<feature type="compositionally biased region" description="Basic and acidic residues" evidence="3">
    <location>
        <begin position="918"/>
        <end position="933"/>
    </location>
</feature>
<feature type="compositionally biased region" description="Polar residues" evidence="3">
    <location>
        <begin position="3031"/>
        <end position="3051"/>
    </location>
</feature>
<feature type="region of interest" description="Disordered" evidence="3">
    <location>
        <begin position="963"/>
        <end position="1002"/>
    </location>
</feature>
<dbReference type="Pfam" id="PF06741">
    <property type="entry name" value="LsmAD"/>
    <property type="match status" value="1"/>
</dbReference>
<gene>
    <name evidence="5" type="ORF">DBV15_00763</name>
</gene>
<dbReference type="SUPFAM" id="SSF47857">
    <property type="entry name" value="Apolipophorin-III"/>
    <property type="match status" value="1"/>
</dbReference>
<dbReference type="CDD" id="cd13769">
    <property type="entry name" value="ApoLp-III_like"/>
    <property type="match status" value="1"/>
</dbReference>
<dbReference type="InterPro" id="IPR047575">
    <property type="entry name" value="Sm"/>
</dbReference>
<dbReference type="SMART" id="SM01272">
    <property type="entry name" value="LsmAD"/>
    <property type="match status" value="1"/>
</dbReference>
<dbReference type="InterPro" id="IPR000074">
    <property type="entry name" value="ApoA_E"/>
</dbReference>
<feature type="compositionally biased region" description="Polar residues" evidence="3">
    <location>
        <begin position="2930"/>
        <end position="2970"/>
    </location>
</feature>
<proteinExistence type="inferred from homology"/>
<evidence type="ECO:0000259" key="4">
    <source>
        <dbReference type="PROSITE" id="PS52002"/>
    </source>
</evidence>